<proteinExistence type="predicted"/>
<accession>A0AAV7X7C3</accession>
<dbReference type="EMBL" id="JAPTSV010000015">
    <property type="protein sequence ID" value="KAJ1519884.1"/>
    <property type="molecule type" value="Genomic_DNA"/>
</dbReference>
<evidence type="ECO:0000256" key="1">
    <source>
        <dbReference type="SAM" id="MobiDB-lite"/>
    </source>
</evidence>
<feature type="region of interest" description="Disordered" evidence="1">
    <location>
        <begin position="1"/>
        <end position="210"/>
    </location>
</feature>
<dbReference type="Proteomes" id="UP001075354">
    <property type="component" value="Chromosome 15"/>
</dbReference>
<dbReference type="GO" id="GO:0045893">
    <property type="term" value="P:positive regulation of DNA-templated transcription"/>
    <property type="evidence" value="ECO:0007669"/>
    <property type="project" value="TreeGrafter"/>
</dbReference>
<feature type="compositionally biased region" description="Basic and acidic residues" evidence="1">
    <location>
        <begin position="940"/>
        <end position="949"/>
    </location>
</feature>
<organism evidence="3 4">
    <name type="scientific">Megalurothrips usitatus</name>
    <name type="common">bean blossom thrips</name>
    <dbReference type="NCBI Taxonomy" id="439358"/>
    <lineage>
        <taxon>Eukaryota</taxon>
        <taxon>Metazoa</taxon>
        <taxon>Ecdysozoa</taxon>
        <taxon>Arthropoda</taxon>
        <taxon>Hexapoda</taxon>
        <taxon>Insecta</taxon>
        <taxon>Pterygota</taxon>
        <taxon>Neoptera</taxon>
        <taxon>Paraneoptera</taxon>
        <taxon>Thysanoptera</taxon>
        <taxon>Terebrantia</taxon>
        <taxon>Thripoidea</taxon>
        <taxon>Thripidae</taxon>
        <taxon>Megalurothrips</taxon>
    </lineage>
</organism>
<feature type="region of interest" description="Disordered" evidence="1">
    <location>
        <begin position="562"/>
        <end position="976"/>
    </location>
</feature>
<protein>
    <recommendedName>
        <fullName evidence="2">U1-type domain-containing protein</fullName>
    </recommendedName>
</protein>
<feature type="compositionally biased region" description="Basic residues" evidence="1">
    <location>
        <begin position="375"/>
        <end position="384"/>
    </location>
</feature>
<gene>
    <name evidence="3" type="ORF">ONE63_004124</name>
</gene>
<evidence type="ECO:0000259" key="2">
    <source>
        <dbReference type="SMART" id="SM00451"/>
    </source>
</evidence>
<dbReference type="GO" id="GO:0045892">
    <property type="term" value="P:negative regulation of DNA-templated transcription"/>
    <property type="evidence" value="ECO:0007669"/>
    <property type="project" value="TreeGrafter"/>
</dbReference>
<dbReference type="SMART" id="SM00451">
    <property type="entry name" value="ZnF_U1"/>
    <property type="match status" value="2"/>
</dbReference>
<dbReference type="PANTHER" id="PTHR15577:SF2">
    <property type="entry name" value="ZINC FINGER PROTEIN 318"/>
    <property type="match status" value="1"/>
</dbReference>
<feature type="compositionally biased region" description="Pro residues" evidence="1">
    <location>
        <begin position="156"/>
        <end position="175"/>
    </location>
</feature>
<feature type="compositionally biased region" description="Polar residues" evidence="1">
    <location>
        <begin position="693"/>
        <end position="704"/>
    </location>
</feature>
<dbReference type="InterPro" id="IPR055309">
    <property type="entry name" value="Znf318-like"/>
</dbReference>
<feature type="compositionally biased region" description="Basic and acidic residues" evidence="1">
    <location>
        <begin position="562"/>
        <end position="594"/>
    </location>
</feature>
<feature type="compositionally biased region" description="Polar residues" evidence="1">
    <location>
        <begin position="955"/>
        <end position="964"/>
    </location>
</feature>
<dbReference type="GO" id="GO:0003676">
    <property type="term" value="F:nucleic acid binding"/>
    <property type="evidence" value="ECO:0007669"/>
    <property type="project" value="InterPro"/>
</dbReference>
<keyword evidence="4" id="KW-1185">Reference proteome</keyword>
<evidence type="ECO:0000313" key="3">
    <source>
        <dbReference type="EMBL" id="KAJ1519884.1"/>
    </source>
</evidence>
<comment type="caution">
    <text evidence="3">The sequence shown here is derived from an EMBL/GenBank/DDBJ whole genome shotgun (WGS) entry which is preliminary data.</text>
</comment>
<feature type="compositionally biased region" description="Polar residues" evidence="1">
    <location>
        <begin position="905"/>
        <end position="918"/>
    </location>
</feature>
<feature type="compositionally biased region" description="Pro residues" evidence="1">
    <location>
        <begin position="186"/>
        <end position="196"/>
    </location>
</feature>
<feature type="compositionally biased region" description="Basic residues" evidence="1">
    <location>
        <begin position="50"/>
        <end position="80"/>
    </location>
</feature>
<dbReference type="InterPro" id="IPR003604">
    <property type="entry name" value="Matrin/U1-like-C_Znf_C2H2"/>
</dbReference>
<feature type="region of interest" description="Disordered" evidence="1">
    <location>
        <begin position="1101"/>
        <end position="1145"/>
    </location>
</feature>
<feature type="region of interest" description="Disordered" evidence="1">
    <location>
        <begin position="243"/>
        <end position="262"/>
    </location>
</feature>
<feature type="compositionally biased region" description="Basic and acidic residues" evidence="1">
    <location>
        <begin position="759"/>
        <end position="790"/>
    </location>
</feature>
<feature type="compositionally biased region" description="Low complexity" evidence="1">
    <location>
        <begin position="94"/>
        <end position="112"/>
    </location>
</feature>
<name>A0AAV7X7C3_9NEOP</name>
<feature type="domain" description="U1-type" evidence="2">
    <location>
        <begin position="495"/>
        <end position="529"/>
    </location>
</feature>
<dbReference type="PANTHER" id="PTHR15577">
    <property type="entry name" value="ZINC FINGER CONTAINING PROTEIN"/>
    <property type="match status" value="1"/>
</dbReference>
<feature type="domain" description="U1-type" evidence="2">
    <location>
        <begin position="423"/>
        <end position="457"/>
    </location>
</feature>
<reference evidence="3" key="1">
    <citation type="submission" date="2022-12" db="EMBL/GenBank/DDBJ databases">
        <title>Chromosome-level genome assembly of the bean flower thrips Megalurothrips usitatus.</title>
        <authorList>
            <person name="Ma L."/>
            <person name="Liu Q."/>
            <person name="Li H."/>
            <person name="Cai W."/>
        </authorList>
    </citation>
    <scope>NUCLEOTIDE SEQUENCE</scope>
    <source>
        <strain evidence="3">Cailab_2022a</strain>
    </source>
</reference>
<feature type="region of interest" description="Disordered" evidence="1">
    <location>
        <begin position="368"/>
        <end position="411"/>
    </location>
</feature>
<feature type="compositionally biased region" description="Basic and acidic residues" evidence="1">
    <location>
        <begin position="706"/>
        <end position="715"/>
    </location>
</feature>
<dbReference type="GO" id="GO:0005654">
    <property type="term" value="C:nucleoplasm"/>
    <property type="evidence" value="ECO:0007669"/>
    <property type="project" value="TreeGrafter"/>
</dbReference>
<feature type="compositionally biased region" description="Basic and acidic residues" evidence="1">
    <location>
        <begin position="677"/>
        <end position="692"/>
    </location>
</feature>
<dbReference type="GO" id="GO:0008270">
    <property type="term" value="F:zinc ion binding"/>
    <property type="evidence" value="ECO:0007669"/>
    <property type="project" value="InterPro"/>
</dbReference>
<sequence length="1308" mass="146582">MERGRFPRDREGQRGRGRWNAERTSPGSPSRGRFQRGDRSNWGNQGGRDRRFRSPPGRRSRSHSPQRKRVRSRSASRSRSRSPSDSPRDRRNFSRSTSRNRGRNVSVSRSKSPPNRQQHMSTGYMPQDPFRGPQPPGVDSPVVRPQYAAPFQNTSIPPPAVPPPQGHPPGPPPGYPGYDSYYQHHQPPPSLYPPGVPEYVAPQASAPVSMSWSAPDYTLHMSDMKHNNASAVPTPVPVPVPVPQPSHDVSVPPPPGTAEDSNKKEAIERELRTQKQNLVTQRDEYIRKSKVFERELGLLRGQEEELSAENSRDNERILQENHKLQVEIQNKLKAINNVIDMLTGIIGDNKELAQKMVEIEVEKTNKKKVEDIRSHSRSSGKGRSRSASSSDSSVEDVTARNEKPENSTPEEDFQKYNYIHFDPENHWCRVCNTFPRTAKEYLHHLHSAEHKDLITARKLVDMPWHKDHPAEEVPQVPGAPTKRTPIKGLQFFISAPAWYCKLCAVWMGDLHCASIHLKSKLHAIKYHSFIKENEGWESNWLAEREQAYERLADVKDEKKLEGHLPVKKEKPDLVESSGKERQSRAERYEKSEYKMKKRGRSSSESSSGSADRNQDIEATGGWVKERVRVENDKERARMRDKERAREKDPARNRGREREGHEVESETDKSKSIRVAMRNKESRLEVHYPKSDSIDQPMSAPTVQLKSKWDSPDRKNGASPTRSGNRHGNAPDDRMMREWLPVEESESQLLTNLKDRVKRKNEDNHKDRGAERDPKEKDKDKDKPHKDRKFFPEPQYGRNKFTRDLTPPRNRRSRGGNEETRWESSATPGTMRESPPPHRRMRERERDRGDRDGDRDRHRERDREQHRERDRDRDRGRERDRDRERDEDGRRHPPERREEDEETSFEKQSGGTRGKQQPVMTIKSKLPFIGRMPVFKNFSKKGNESKDDGSPPHTSPGANESTPPTAASALDGSALKDRIQAPSAAQINASIMEYKARLLDGTAKTVESPTSTVATVTGVSSMPKSTLILSKTPSVSIDNLMKNNKDSDMKMQLKKLSEQIQFMEKVQSAPVATSDDAVPMELEEEAESGPGLAKDFQDALDIIFPDPSKPPPEPKSDTDVSNLPDVKNPPPNILATMPNLSNPPPSMLAGAAPAVPPMMGSMPPPPMGVPMDGSAQNGAPAPMAAMGMGMDGALQPPGMAMAMYDGPPGTYPDMSTQPMYPPGMGPMGPMGPMGGPRMGCPPMGPMGPPPMGMPMGPPPMGMGMGPPPMGMPMGPRPPTTPVKSSKLDLSADDMAMLGIDADDIGAQGM</sequence>
<feature type="compositionally biased region" description="Basic and acidic residues" evidence="1">
    <location>
        <begin position="623"/>
        <end position="670"/>
    </location>
</feature>
<evidence type="ECO:0000313" key="4">
    <source>
        <dbReference type="Proteomes" id="UP001075354"/>
    </source>
</evidence>
<feature type="compositionally biased region" description="Basic and acidic residues" evidence="1">
    <location>
        <begin position="841"/>
        <end position="896"/>
    </location>
</feature>
<feature type="compositionally biased region" description="Basic and acidic residues" evidence="1">
    <location>
        <begin position="1"/>
        <end position="14"/>
    </location>
</feature>